<evidence type="ECO:0000256" key="1">
    <source>
        <dbReference type="SAM" id="MobiDB-lite"/>
    </source>
</evidence>
<comment type="caution">
    <text evidence="2">The sequence shown here is derived from an EMBL/GenBank/DDBJ whole genome shotgun (WGS) entry which is preliminary data.</text>
</comment>
<dbReference type="EMBL" id="CAKOFQ010006999">
    <property type="protein sequence ID" value="CAH1986446.1"/>
    <property type="molecule type" value="Genomic_DNA"/>
</dbReference>
<protein>
    <submittedName>
        <fullName evidence="2">Uncharacterized protein</fullName>
    </submittedName>
</protein>
<feature type="compositionally biased region" description="Polar residues" evidence="1">
    <location>
        <begin position="68"/>
        <end position="81"/>
    </location>
</feature>
<sequence length="100" mass="11927">MSDDFNRHRLTGLYEINYFAQKQTPQQEHKNQTYSLYCNYEYHRQIANLPIYVQEEETEDEVGRTRYSPLSNLNRNRHSSIGSTASSIDALWETHPRLPY</sequence>
<evidence type="ECO:0000313" key="2">
    <source>
        <dbReference type="EMBL" id="CAH1986446.1"/>
    </source>
</evidence>
<evidence type="ECO:0000313" key="3">
    <source>
        <dbReference type="Proteomes" id="UP001152888"/>
    </source>
</evidence>
<keyword evidence="3" id="KW-1185">Reference proteome</keyword>
<dbReference type="AlphaFoldDB" id="A0A9P0L4S9"/>
<organism evidence="2 3">
    <name type="scientific">Acanthoscelides obtectus</name>
    <name type="common">Bean weevil</name>
    <name type="synonym">Bruchus obtectus</name>
    <dbReference type="NCBI Taxonomy" id="200917"/>
    <lineage>
        <taxon>Eukaryota</taxon>
        <taxon>Metazoa</taxon>
        <taxon>Ecdysozoa</taxon>
        <taxon>Arthropoda</taxon>
        <taxon>Hexapoda</taxon>
        <taxon>Insecta</taxon>
        <taxon>Pterygota</taxon>
        <taxon>Neoptera</taxon>
        <taxon>Endopterygota</taxon>
        <taxon>Coleoptera</taxon>
        <taxon>Polyphaga</taxon>
        <taxon>Cucujiformia</taxon>
        <taxon>Chrysomeloidea</taxon>
        <taxon>Chrysomelidae</taxon>
        <taxon>Bruchinae</taxon>
        <taxon>Bruchini</taxon>
        <taxon>Acanthoscelides</taxon>
    </lineage>
</organism>
<dbReference type="Proteomes" id="UP001152888">
    <property type="component" value="Unassembled WGS sequence"/>
</dbReference>
<gene>
    <name evidence="2" type="ORF">ACAOBT_LOCUS17257</name>
</gene>
<name>A0A9P0L4S9_ACAOB</name>
<feature type="region of interest" description="Disordered" evidence="1">
    <location>
        <begin position="57"/>
        <end position="81"/>
    </location>
</feature>
<reference evidence="2" key="1">
    <citation type="submission" date="2022-03" db="EMBL/GenBank/DDBJ databases">
        <authorList>
            <person name="Sayadi A."/>
        </authorList>
    </citation>
    <scope>NUCLEOTIDE SEQUENCE</scope>
</reference>
<accession>A0A9P0L4S9</accession>
<proteinExistence type="predicted"/>